<evidence type="ECO:0000313" key="2">
    <source>
        <dbReference type="Proteomes" id="UP001238540"/>
    </source>
</evidence>
<dbReference type="EMBL" id="JAUFQC010000027">
    <property type="protein sequence ID" value="MDN3611838.1"/>
    <property type="molecule type" value="Genomic_DNA"/>
</dbReference>
<evidence type="ECO:0000313" key="1">
    <source>
        <dbReference type="EMBL" id="MDN3611838.1"/>
    </source>
</evidence>
<dbReference type="RefSeq" id="WP_170883787.1">
    <property type="nucleotide sequence ID" value="NZ_JABEYA020000008.1"/>
</dbReference>
<dbReference type="Proteomes" id="UP001238540">
    <property type="component" value="Unassembled WGS sequence"/>
</dbReference>
<keyword evidence="2" id="KW-1185">Reference proteome</keyword>
<comment type="caution">
    <text evidence="1">The sequence shown here is derived from an EMBL/GenBank/DDBJ whole genome shotgun (WGS) entry which is preliminary data.</text>
</comment>
<reference evidence="2" key="1">
    <citation type="journal article" date="2019" name="Int. J. Syst. Evol. Microbiol.">
        <title>The Global Catalogue of Microorganisms (GCM) 10K type strain sequencing project: providing services to taxonomists for standard genome sequencing and annotation.</title>
        <authorList>
            <consortium name="The Broad Institute Genomics Platform"/>
            <consortium name="The Broad Institute Genome Sequencing Center for Infectious Disease"/>
            <person name="Wu L."/>
            <person name="Ma J."/>
        </authorList>
    </citation>
    <scope>NUCLEOTIDE SEQUENCE [LARGE SCALE GENOMIC DNA]</scope>
    <source>
        <strain evidence="2">CECT 7398</strain>
    </source>
</reference>
<organism evidence="1 2">
    <name type="scientific">Vibrio ostreicida</name>
    <dbReference type="NCBI Taxonomy" id="526588"/>
    <lineage>
        <taxon>Bacteria</taxon>
        <taxon>Pseudomonadati</taxon>
        <taxon>Pseudomonadota</taxon>
        <taxon>Gammaproteobacteria</taxon>
        <taxon>Vibrionales</taxon>
        <taxon>Vibrionaceae</taxon>
        <taxon>Vibrio</taxon>
    </lineage>
</organism>
<protein>
    <submittedName>
        <fullName evidence="1">Uncharacterized protein</fullName>
    </submittedName>
</protein>
<sequence length="133" mass="15381">MSLVKAFFQHREGGTELVEHEVDINFHREAFEIIDNFPWVTELDLTEQLGEGGGFFFLLGDFNGKYASYQYTPTSESGGLLDLEVVYKPNFLNIFGRGSLSVSFDYVSAEEAKQKIKELFEYSIDYLYKKYKK</sequence>
<name>A0ABT8BXT6_9VIBR</name>
<accession>A0ABT8BXT6</accession>
<proteinExistence type="predicted"/>
<gene>
    <name evidence="1" type="ORF">QWZ16_19775</name>
</gene>